<accession>A0A0C3VT06</accession>
<evidence type="ECO:0000259" key="7">
    <source>
        <dbReference type="PROSITE" id="PS51456"/>
    </source>
</evidence>
<reference evidence="8 10" key="2">
    <citation type="journal article" date="2014" name="BMC Genomics">
        <title>An improved genome release (version Mt4.0) for the model legume Medicago truncatula.</title>
        <authorList>
            <person name="Tang H."/>
            <person name="Krishnakumar V."/>
            <person name="Bidwell S."/>
            <person name="Rosen B."/>
            <person name="Chan A."/>
            <person name="Zhou S."/>
            <person name="Gentzbittel L."/>
            <person name="Childs K.L."/>
            <person name="Yandell M."/>
            <person name="Gundlach H."/>
            <person name="Mayer K.F."/>
            <person name="Schwartz D.C."/>
            <person name="Town C.D."/>
        </authorList>
    </citation>
    <scope>GENOME REANNOTATION</scope>
    <source>
        <strain evidence="9 10">cv. Jemalong A17</strain>
    </source>
</reference>
<evidence type="ECO:0000256" key="3">
    <source>
        <dbReference type="ARBA" id="ARBA00023123"/>
    </source>
</evidence>
<dbReference type="GO" id="GO:0016459">
    <property type="term" value="C:myosin complex"/>
    <property type="evidence" value="ECO:0007669"/>
    <property type="project" value="UniProtKB-KW"/>
</dbReference>
<gene>
    <name evidence="8" type="ordered locus">MTR_6g007010</name>
</gene>
<evidence type="ECO:0000313" key="9">
    <source>
        <dbReference type="EnsemblPlants" id="AES74504"/>
    </source>
</evidence>
<dbReference type="Gene3D" id="3.40.850.10">
    <property type="entry name" value="Kinesin motor domain"/>
    <property type="match status" value="1"/>
</dbReference>
<dbReference type="STRING" id="3880.G7KIR4"/>
<dbReference type="GO" id="GO:0005524">
    <property type="term" value="F:ATP binding"/>
    <property type="evidence" value="ECO:0007669"/>
    <property type="project" value="UniProtKB-KW"/>
</dbReference>
<proteinExistence type="inferred from homology"/>
<evidence type="ECO:0000256" key="6">
    <source>
        <dbReference type="PROSITE-ProRule" id="PRU00782"/>
    </source>
</evidence>
<name>G7KIR4_MEDTR</name>
<keyword evidence="4" id="KW-0505">Motor protein</keyword>
<dbReference type="PaxDb" id="3880-AES74504"/>
<keyword evidence="3 6" id="KW-0518">Myosin</keyword>
<accession>G7KIR4</accession>
<dbReference type="Pfam" id="PF25369">
    <property type="entry name" value="SH3_VIII-1_N"/>
    <property type="match status" value="1"/>
</dbReference>
<protein>
    <submittedName>
        <fullName evidence="8">Myosin heavy chain</fullName>
    </submittedName>
</protein>
<dbReference type="InterPro" id="IPR057535">
    <property type="entry name" value="MYO1-3_N_SH3"/>
</dbReference>
<dbReference type="HOGENOM" id="CLU_2137212_0_0_1"/>
<dbReference type="InterPro" id="IPR036961">
    <property type="entry name" value="Kinesin_motor_dom_sf"/>
</dbReference>
<comment type="similarity">
    <text evidence="6">Belongs to the TRAFAC class myosin-kinesin ATPase superfamily. Myosin family.</text>
</comment>
<dbReference type="InterPro" id="IPR027417">
    <property type="entry name" value="P-loop_NTPase"/>
</dbReference>
<keyword evidence="10" id="KW-1185">Reference proteome</keyword>
<dbReference type="eggNOG" id="KOG0160">
    <property type="taxonomic scope" value="Eukaryota"/>
</dbReference>
<dbReference type="PANTHER" id="PTHR13140:SF706">
    <property type="entry name" value="DILUTE CLASS UNCONVENTIONAL MYOSIN, ISOFORM C"/>
    <property type="match status" value="1"/>
</dbReference>
<dbReference type="GO" id="GO:0003774">
    <property type="term" value="F:cytoskeletal motor activity"/>
    <property type="evidence" value="ECO:0007669"/>
    <property type="project" value="InterPro"/>
</dbReference>
<sequence length="113" mass="12869">MSVGNYRIGYLLEPKNFLHVWCKQPRGKWGLGRIQSTSGVQASVSLSNGNVMRVAQTDLLQLSYLNEPSVLHNLRFRYSQDMIYSKVGPILIALNPFKDVQIYGNDYVSAYRI</sequence>
<evidence type="ECO:0000256" key="1">
    <source>
        <dbReference type="ARBA" id="ARBA00022741"/>
    </source>
</evidence>
<dbReference type="AlphaFoldDB" id="G7KIR4"/>
<dbReference type="PANTHER" id="PTHR13140">
    <property type="entry name" value="MYOSIN"/>
    <property type="match status" value="1"/>
</dbReference>
<keyword evidence="2" id="KW-0067">ATP-binding</keyword>
<dbReference type="PROSITE" id="PS51456">
    <property type="entry name" value="MYOSIN_MOTOR"/>
    <property type="match status" value="1"/>
</dbReference>
<evidence type="ECO:0000256" key="5">
    <source>
        <dbReference type="ARBA" id="ARBA00023203"/>
    </source>
</evidence>
<dbReference type="Proteomes" id="UP000002051">
    <property type="component" value="Chromosome 6"/>
</dbReference>
<reference evidence="8 10" key="1">
    <citation type="journal article" date="2011" name="Nature">
        <title>The Medicago genome provides insight into the evolution of rhizobial symbioses.</title>
        <authorList>
            <person name="Young N.D."/>
            <person name="Debelle F."/>
            <person name="Oldroyd G.E."/>
            <person name="Geurts R."/>
            <person name="Cannon S.B."/>
            <person name="Udvardi M.K."/>
            <person name="Benedito V.A."/>
            <person name="Mayer K.F."/>
            <person name="Gouzy J."/>
            <person name="Schoof H."/>
            <person name="Van de Peer Y."/>
            <person name="Proost S."/>
            <person name="Cook D.R."/>
            <person name="Meyers B.C."/>
            <person name="Spannagl M."/>
            <person name="Cheung F."/>
            <person name="De Mita S."/>
            <person name="Krishnakumar V."/>
            <person name="Gundlach H."/>
            <person name="Zhou S."/>
            <person name="Mudge J."/>
            <person name="Bharti A.K."/>
            <person name="Murray J.D."/>
            <person name="Naoumkina M.A."/>
            <person name="Rosen B."/>
            <person name="Silverstein K.A."/>
            <person name="Tang H."/>
            <person name="Rombauts S."/>
            <person name="Zhao P.X."/>
            <person name="Zhou P."/>
            <person name="Barbe V."/>
            <person name="Bardou P."/>
            <person name="Bechner M."/>
            <person name="Bellec A."/>
            <person name="Berger A."/>
            <person name="Berges H."/>
            <person name="Bidwell S."/>
            <person name="Bisseling T."/>
            <person name="Choisne N."/>
            <person name="Couloux A."/>
            <person name="Denny R."/>
            <person name="Deshpande S."/>
            <person name="Dai X."/>
            <person name="Doyle J.J."/>
            <person name="Dudez A.M."/>
            <person name="Farmer A.D."/>
            <person name="Fouteau S."/>
            <person name="Franken C."/>
            <person name="Gibelin C."/>
            <person name="Gish J."/>
            <person name="Goldstein S."/>
            <person name="Gonzalez A.J."/>
            <person name="Green P.J."/>
            <person name="Hallab A."/>
            <person name="Hartog M."/>
            <person name="Hua A."/>
            <person name="Humphray S.J."/>
            <person name="Jeong D.H."/>
            <person name="Jing Y."/>
            <person name="Jocker A."/>
            <person name="Kenton S.M."/>
            <person name="Kim D.J."/>
            <person name="Klee K."/>
            <person name="Lai H."/>
            <person name="Lang C."/>
            <person name="Lin S."/>
            <person name="Macmil S.L."/>
            <person name="Magdelenat G."/>
            <person name="Matthews L."/>
            <person name="McCorrison J."/>
            <person name="Monaghan E.L."/>
            <person name="Mun J.H."/>
            <person name="Najar F.Z."/>
            <person name="Nicholson C."/>
            <person name="Noirot C."/>
            <person name="O'Bleness M."/>
            <person name="Paule C.R."/>
            <person name="Poulain J."/>
            <person name="Prion F."/>
            <person name="Qin B."/>
            <person name="Qu C."/>
            <person name="Retzel E.F."/>
            <person name="Riddle C."/>
            <person name="Sallet E."/>
            <person name="Samain S."/>
            <person name="Samson N."/>
            <person name="Sanders I."/>
            <person name="Saurat O."/>
            <person name="Scarpelli C."/>
            <person name="Schiex T."/>
            <person name="Segurens B."/>
            <person name="Severin A.J."/>
            <person name="Sherrier D.J."/>
            <person name="Shi R."/>
            <person name="Sims S."/>
            <person name="Singer S.R."/>
            <person name="Sinharoy S."/>
            <person name="Sterck L."/>
            <person name="Viollet A."/>
            <person name="Wang B.B."/>
            <person name="Wang K."/>
            <person name="Wang M."/>
            <person name="Wang X."/>
            <person name="Warfsmann J."/>
            <person name="Weissenbach J."/>
            <person name="White D.D."/>
            <person name="White J.D."/>
            <person name="Wiley G.B."/>
            <person name="Wincker P."/>
            <person name="Xing Y."/>
            <person name="Yang L."/>
            <person name="Yao Z."/>
            <person name="Ying F."/>
            <person name="Zhai J."/>
            <person name="Zhou L."/>
            <person name="Zuber A."/>
            <person name="Denarie J."/>
            <person name="Dixon R.A."/>
            <person name="May G.D."/>
            <person name="Schwartz D.C."/>
            <person name="Rogers J."/>
            <person name="Quetier F."/>
            <person name="Town C.D."/>
            <person name="Roe B.A."/>
        </authorList>
    </citation>
    <scope>NUCLEOTIDE SEQUENCE [LARGE SCALE GENOMIC DNA]</scope>
    <source>
        <strain evidence="8">A17</strain>
        <strain evidence="9 10">cv. Jemalong A17</strain>
    </source>
</reference>
<dbReference type="SUPFAM" id="SSF52540">
    <property type="entry name" value="P-loop containing nucleoside triphosphate hydrolases"/>
    <property type="match status" value="1"/>
</dbReference>
<keyword evidence="5 6" id="KW-0009">Actin-binding</keyword>
<reference evidence="9" key="3">
    <citation type="submission" date="2015-04" db="UniProtKB">
        <authorList>
            <consortium name="EnsemblPlants"/>
        </authorList>
    </citation>
    <scope>IDENTIFICATION</scope>
    <source>
        <strain evidence="9">cv. Jemalong A17</strain>
    </source>
</reference>
<evidence type="ECO:0000256" key="4">
    <source>
        <dbReference type="ARBA" id="ARBA00023175"/>
    </source>
</evidence>
<comment type="caution">
    <text evidence="6">Lacks conserved residue(s) required for the propagation of feature annotation.</text>
</comment>
<dbReference type="EnsemblPlants" id="AES74504">
    <property type="protein sequence ID" value="AES74504"/>
    <property type="gene ID" value="MTR_6g007010"/>
</dbReference>
<dbReference type="InterPro" id="IPR001609">
    <property type="entry name" value="Myosin_head_motor_dom-like"/>
</dbReference>
<evidence type="ECO:0000313" key="8">
    <source>
        <dbReference type="EMBL" id="AES74504.2"/>
    </source>
</evidence>
<organism evidence="8 10">
    <name type="scientific">Medicago truncatula</name>
    <name type="common">Barrel medic</name>
    <name type="synonym">Medicago tribuloides</name>
    <dbReference type="NCBI Taxonomy" id="3880"/>
    <lineage>
        <taxon>Eukaryota</taxon>
        <taxon>Viridiplantae</taxon>
        <taxon>Streptophyta</taxon>
        <taxon>Embryophyta</taxon>
        <taxon>Tracheophyta</taxon>
        <taxon>Spermatophyta</taxon>
        <taxon>Magnoliopsida</taxon>
        <taxon>eudicotyledons</taxon>
        <taxon>Gunneridae</taxon>
        <taxon>Pentapetalae</taxon>
        <taxon>rosids</taxon>
        <taxon>fabids</taxon>
        <taxon>Fabales</taxon>
        <taxon>Fabaceae</taxon>
        <taxon>Papilionoideae</taxon>
        <taxon>50 kb inversion clade</taxon>
        <taxon>NPAAA clade</taxon>
        <taxon>Hologalegina</taxon>
        <taxon>IRL clade</taxon>
        <taxon>Trifolieae</taxon>
        <taxon>Medicago</taxon>
    </lineage>
</organism>
<evidence type="ECO:0000256" key="2">
    <source>
        <dbReference type="ARBA" id="ARBA00022840"/>
    </source>
</evidence>
<keyword evidence="1" id="KW-0547">Nucleotide-binding</keyword>
<evidence type="ECO:0000313" key="10">
    <source>
        <dbReference type="Proteomes" id="UP000002051"/>
    </source>
</evidence>
<feature type="domain" description="Myosin motor" evidence="7">
    <location>
        <begin position="54"/>
        <end position="113"/>
    </location>
</feature>
<dbReference type="GO" id="GO:0003779">
    <property type="term" value="F:actin binding"/>
    <property type="evidence" value="ECO:0007669"/>
    <property type="project" value="UniProtKB-KW"/>
</dbReference>
<dbReference type="EMBL" id="CM001222">
    <property type="protein sequence ID" value="AES74504.2"/>
    <property type="molecule type" value="Genomic_DNA"/>
</dbReference>